<dbReference type="Proteomes" id="UP001154265">
    <property type="component" value="Unassembled WGS sequence"/>
</dbReference>
<protein>
    <recommendedName>
        <fullName evidence="4">DUF2203 domain-containing protein</fullName>
    </recommendedName>
</protein>
<gene>
    <name evidence="2" type="ORF">L3556_12675</name>
</gene>
<reference evidence="2" key="1">
    <citation type="journal article" date="2022" name="Genome Biol. Evol.">
        <title>A New Gene Family Diagnostic for Intracellular Biomineralization of Amorphous Ca Carbonates by Cyanobacteria.</title>
        <authorList>
            <person name="Benzerara K."/>
            <person name="Duprat E."/>
            <person name="Bitard-Feildel T."/>
            <person name="Caumes G."/>
            <person name="Cassier-Chauvat C."/>
            <person name="Chauvat F."/>
            <person name="Dezi M."/>
            <person name="Diop S.I."/>
            <person name="Gaschignard G."/>
            <person name="Gorgen S."/>
            <person name="Gugger M."/>
            <person name="Lopez-Garcia P."/>
            <person name="Millet M."/>
            <person name="Skouri-Panet F."/>
            <person name="Moreira D."/>
            <person name="Callebaut I."/>
        </authorList>
    </citation>
    <scope>NUCLEOTIDE SEQUENCE</scope>
    <source>
        <strain evidence="2">G9</strain>
    </source>
</reference>
<comment type="caution">
    <text evidence="2">The sequence shown here is derived from an EMBL/GenBank/DDBJ whole genome shotgun (WGS) entry which is preliminary data.</text>
</comment>
<evidence type="ECO:0000313" key="2">
    <source>
        <dbReference type="EMBL" id="MDG2991777.1"/>
    </source>
</evidence>
<keyword evidence="3" id="KW-1185">Reference proteome</keyword>
<dbReference type="EMBL" id="JAKKUT010000005">
    <property type="protein sequence ID" value="MDG2991777.1"/>
    <property type="molecule type" value="Genomic_DNA"/>
</dbReference>
<feature type="coiled-coil region" evidence="1">
    <location>
        <begin position="41"/>
        <end position="90"/>
    </location>
</feature>
<evidence type="ECO:0000256" key="1">
    <source>
        <dbReference type="SAM" id="Coils"/>
    </source>
</evidence>
<dbReference type="RefSeq" id="WP_277867705.1">
    <property type="nucleotide sequence ID" value="NZ_JAKKUT010000005.1"/>
</dbReference>
<evidence type="ECO:0008006" key="4">
    <source>
        <dbReference type="Google" id="ProtNLM"/>
    </source>
</evidence>
<name>A0ABT6F1S5_9SYNE</name>
<accession>A0ABT6F1S5</accession>
<organism evidence="2 3">
    <name type="scientific">Candidatus Synechococcus calcipolaris G9</name>
    <dbReference type="NCBI Taxonomy" id="1497997"/>
    <lineage>
        <taxon>Bacteria</taxon>
        <taxon>Bacillati</taxon>
        <taxon>Cyanobacteriota</taxon>
        <taxon>Cyanophyceae</taxon>
        <taxon>Synechococcales</taxon>
        <taxon>Synechococcaceae</taxon>
        <taxon>Synechococcus</taxon>
    </lineage>
</organism>
<reference evidence="2" key="2">
    <citation type="submission" date="2022-01" db="EMBL/GenBank/DDBJ databases">
        <authorList>
            <person name="Zivanovic Y."/>
            <person name="Moreira D."/>
            <person name="Lopez-Garcia P."/>
        </authorList>
    </citation>
    <scope>NUCLEOTIDE SEQUENCE</scope>
    <source>
        <strain evidence="2">G9</strain>
    </source>
</reference>
<sequence>MLIFQDIEFNKFPFIETPSAMTNSPSSPAGPDTPDEVEQAFQETQTRISELRQHYQRIRQAQDHLGQAQERSLATEVERLRQQIQELELDLGLTLLFSLGDAARERWQTILEQESFWQFVRFAGLGFILGLVVKSCTG</sequence>
<keyword evidence="1" id="KW-0175">Coiled coil</keyword>
<evidence type="ECO:0000313" key="3">
    <source>
        <dbReference type="Proteomes" id="UP001154265"/>
    </source>
</evidence>
<proteinExistence type="predicted"/>